<dbReference type="Pfam" id="PF23801">
    <property type="entry name" value="DUF7177"/>
    <property type="match status" value="1"/>
</dbReference>
<dbReference type="RefSeq" id="YP_006906263.1">
    <property type="nucleotide sequence ID" value="NC_018837.1"/>
</dbReference>
<organism evidence="1 2">
    <name type="scientific">Pectobacterium phage My1</name>
    <dbReference type="NCBI Taxonomy" id="1204539"/>
    <lineage>
        <taxon>Viruses</taxon>
        <taxon>Duplodnaviria</taxon>
        <taxon>Heunggongvirae</taxon>
        <taxon>Uroviricota</taxon>
        <taxon>Caudoviricetes</taxon>
        <taxon>Demerecviridae</taxon>
        <taxon>Mccorquodalevirinae</taxon>
        <taxon>Myunavirus</taxon>
        <taxon>Myunavirus My1</taxon>
    </lineage>
</organism>
<sequence length="90" mass="9857">MNEITALVAPKVGQSVYVPFVTATDAVTGKAEYQGGCALIPFDKIEAVYDDTASNKKGVKIYGVRLKSGDRVDVTLKEHNEKQTLWQAIR</sequence>
<accession>J9QGP9</accession>
<dbReference type="KEGG" id="vg:13826882"/>
<keyword evidence="2" id="KW-1185">Reference proteome</keyword>
<proteinExistence type="predicted"/>
<evidence type="ECO:0000313" key="2">
    <source>
        <dbReference type="Proteomes" id="UP000006280"/>
    </source>
</evidence>
<evidence type="ECO:0000313" key="1">
    <source>
        <dbReference type="EMBL" id="AFQ22170.1"/>
    </source>
</evidence>
<dbReference type="InterPro" id="IPR055601">
    <property type="entry name" value="DUF7177"/>
</dbReference>
<protein>
    <submittedName>
        <fullName evidence="1">Uncharacterized protein</fullName>
    </submittedName>
</protein>
<dbReference type="OrthoDB" id="21810at10239"/>
<dbReference type="GeneID" id="13826882"/>
<reference evidence="1 2" key="1">
    <citation type="journal article" date="2012" name="J. Virol.">
        <title>Complete Genome Sequence of Pectobacterium carotovorum subsp. carotovorum Bacteriophage My1.</title>
        <authorList>
            <person name="Lee D.H."/>
            <person name="Lee J.H."/>
            <person name="Shin H."/>
            <person name="Ji S."/>
            <person name="Roh E."/>
            <person name="Jung K."/>
            <person name="Ryu S."/>
            <person name="Choi J."/>
            <person name="Heu S."/>
        </authorList>
    </citation>
    <scope>NUCLEOTIDE SEQUENCE [LARGE SCALE GENOMIC DNA]</scope>
</reference>
<dbReference type="Proteomes" id="UP000006280">
    <property type="component" value="Segment"/>
</dbReference>
<gene>
    <name evidence="1" type="ORF">My1_011</name>
</gene>
<name>J9QGP9_9CAUD</name>
<dbReference type="EMBL" id="JX195166">
    <property type="protein sequence ID" value="AFQ22170.1"/>
    <property type="molecule type" value="Genomic_DNA"/>
</dbReference>